<protein>
    <submittedName>
        <fullName evidence="19">Histone-lysine N-methyltransferase eggless</fullName>
    </submittedName>
</protein>
<evidence type="ECO:0000256" key="13">
    <source>
        <dbReference type="ARBA" id="ARBA00023163"/>
    </source>
</evidence>
<evidence type="ECO:0000256" key="10">
    <source>
        <dbReference type="ARBA" id="ARBA00022833"/>
    </source>
</evidence>
<dbReference type="PANTHER" id="PTHR46024:SF1">
    <property type="entry name" value="HISTONE-LYSINE N-METHYLTRANSFERASE EGGLESS"/>
    <property type="match status" value="1"/>
</dbReference>
<evidence type="ECO:0000313" key="20">
    <source>
        <dbReference type="Proteomes" id="UP000310200"/>
    </source>
</evidence>
<dbReference type="InterPro" id="IPR041292">
    <property type="entry name" value="Tudor_4"/>
</dbReference>
<gene>
    <name evidence="19" type="ORF">DBV15_04260</name>
</gene>
<dbReference type="Pfam" id="PF01429">
    <property type="entry name" value="MBD"/>
    <property type="match status" value="1"/>
</dbReference>
<dbReference type="PROSITE" id="PS50982">
    <property type="entry name" value="MBD"/>
    <property type="match status" value="1"/>
</dbReference>
<dbReference type="PROSITE" id="PS50867">
    <property type="entry name" value="PRE_SET"/>
    <property type="match status" value="1"/>
</dbReference>
<dbReference type="SMART" id="SM00468">
    <property type="entry name" value="PreSET"/>
    <property type="match status" value="1"/>
</dbReference>
<evidence type="ECO:0000256" key="8">
    <source>
        <dbReference type="ARBA" id="ARBA00022723"/>
    </source>
</evidence>
<feature type="domain" description="SET" evidence="16">
    <location>
        <begin position="561"/>
        <end position="845"/>
    </location>
</feature>
<evidence type="ECO:0000256" key="2">
    <source>
        <dbReference type="ARBA" id="ARBA00004286"/>
    </source>
</evidence>
<dbReference type="Gene3D" id="3.40.50.300">
    <property type="entry name" value="P-loop containing nucleotide triphosphate hydrolases"/>
    <property type="match status" value="1"/>
</dbReference>
<dbReference type="EMBL" id="QBLH01001969">
    <property type="protein sequence ID" value="TGZ50488.1"/>
    <property type="molecule type" value="Genomic_DNA"/>
</dbReference>
<evidence type="ECO:0000256" key="3">
    <source>
        <dbReference type="ARBA" id="ARBA00022454"/>
    </source>
</evidence>
<evidence type="ECO:0000256" key="15">
    <source>
        <dbReference type="SAM" id="MobiDB-lite"/>
    </source>
</evidence>
<feature type="compositionally biased region" description="Low complexity" evidence="15">
    <location>
        <begin position="272"/>
        <end position="282"/>
    </location>
</feature>
<keyword evidence="7" id="KW-0949">S-adenosyl-L-methionine</keyword>
<evidence type="ECO:0000256" key="5">
    <source>
        <dbReference type="ARBA" id="ARBA00022603"/>
    </source>
</evidence>
<dbReference type="Gene3D" id="2.30.30.140">
    <property type="match status" value="2"/>
</dbReference>
<evidence type="ECO:0000256" key="14">
    <source>
        <dbReference type="ARBA" id="ARBA00023242"/>
    </source>
</evidence>
<dbReference type="Pfam" id="PF18358">
    <property type="entry name" value="Tudor_4"/>
    <property type="match status" value="1"/>
</dbReference>
<keyword evidence="20" id="KW-1185">Reference proteome</keyword>
<dbReference type="GO" id="GO:0070828">
    <property type="term" value="P:heterochromatin organization"/>
    <property type="evidence" value="ECO:0007669"/>
    <property type="project" value="TreeGrafter"/>
</dbReference>
<dbReference type="GO" id="GO:0003677">
    <property type="term" value="F:DNA binding"/>
    <property type="evidence" value="ECO:0007669"/>
    <property type="project" value="InterPro"/>
</dbReference>
<feature type="compositionally biased region" description="Acidic residues" evidence="15">
    <location>
        <begin position="707"/>
        <end position="717"/>
    </location>
</feature>
<dbReference type="STRING" id="300112.A0A4S2KRD0"/>
<dbReference type="InterPro" id="IPR001214">
    <property type="entry name" value="SET_dom"/>
</dbReference>
<dbReference type="GO" id="GO:0005694">
    <property type="term" value="C:chromosome"/>
    <property type="evidence" value="ECO:0007669"/>
    <property type="project" value="UniProtKB-SubCell"/>
</dbReference>
<evidence type="ECO:0000256" key="11">
    <source>
        <dbReference type="ARBA" id="ARBA00022853"/>
    </source>
</evidence>
<comment type="caution">
    <text evidence="19">The sequence shown here is derived from an EMBL/GenBank/DDBJ whole genome shotgun (WGS) entry which is preliminary data.</text>
</comment>
<dbReference type="PROSITE" id="PS50280">
    <property type="entry name" value="SET"/>
    <property type="match status" value="1"/>
</dbReference>
<dbReference type="GO" id="GO:0008270">
    <property type="term" value="F:zinc ion binding"/>
    <property type="evidence" value="ECO:0007669"/>
    <property type="project" value="InterPro"/>
</dbReference>
<keyword evidence="4" id="KW-0678">Repressor</keyword>
<dbReference type="InterPro" id="IPR001739">
    <property type="entry name" value="Methyl_CpG_DNA-bd"/>
</dbReference>
<keyword evidence="9" id="KW-0677">Repeat</keyword>
<dbReference type="GO" id="GO:0032259">
    <property type="term" value="P:methylation"/>
    <property type="evidence" value="ECO:0007669"/>
    <property type="project" value="UniProtKB-KW"/>
</dbReference>
<evidence type="ECO:0000256" key="6">
    <source>
        <dbReference type="ARBA" id="ARBA00022679"/>
    </source>
</evidence>
<dbReference type="Proteomes" id="UP000310200">
    <property type="component" value="Unassembled WGS sequence"/>
</dbReference>
<evidence type="ECO:0000256" key="9">
    <source>
        <dbReference type="ARBA" id="ARBA00022737"/>
    </source>
</evidence>
<comment type="subcellular location">
    <subcellularLocation>
        <location evidence="2">Chromosome</location>
    </subcellularLocation>
    <subcellularLocation>
        <location evidence="1">Nucleus</location>
    </subcellularLocation>
</comment>
<dbReference type="SUPFAM" id="SSF52540">
    <property type="entry name" value="P-loop containing nucleoside triphosphate hydrolases"/>
    <property type="match status" value="1"/>
</dbReference>
<dbReference type="InterPro" id="IPR027417">
    <property type="entry name" value="P-loop_NTPase"/>
</dbReference>
<dbReference type="InterPro" id="IPR041291">
    <property type="entry name" value="TUDOR_5"/>
</dbReference>
<dbReference type="Gene3D" id="3.30.890.10">
    <property type="entry name" value="Methyl-cpg-binding Protein 2, Chain A"/>
    <property type="match status" value="1"/>
</dbReference>
<sequence>MPRQMAQAQSMEIIELMSDEDEDLQSTKKTKSKGCNISTSPWGFRVKLIQKKYNGAIKSIPGKLIALTELSKVMIPVGTRVVAIFRDDISNNYYSGIIAETPKSINKYRYLVFFDDGYAQYVIHTDIYLVWETSPRIWEDVPSESREFVKKYLESYPERPMVKLQPGQMVKTEWKGKWWIAKVIQVDASLVQMHFSADNRTEWIYRGSTRLGPLYIEVLKANARQQLQQSGNAHTRHRIPATSNKNNLPYVEYTSNVEEDVTPSVQAEKTTVPTSVASSTPSIAPQQSRAVAKKSTAKRHNVDTTTIPTYNNSTVETKPSHSIVFYNTQRKYEPKKYVSHKCGPKCIKSIKVSHEDLKGLSPLSIPLLCGWHRQLCKFSKGKKVILYQTPCGVRLRNMEELHRYLLTTNSTLSVDLFDFDYWVRAFADFVVEKCFINIKDLSYGEENVPIPCVNDLDHTQPDTIRYTTRREPTEGVNLNLDPAFLCSCDCEDDCQDKSKCQCWQLTIQGATLGGKMPNTAVGYIYKRLPEPVTTGIYECNSGCKCSVKTCLNRVVQHPLKLKLQVFKTGPRGWGIRCLNDIPHGAFICIYAGRLLTEQGANEGGKNYGDEYLAELDYVEVVEGFKEGYESDVLEPEMSASSAEEDNKKKTTSVSDEEEETTKESTNGSDEDFNIDNYVADSKDLLETTAESSSIRKRLRKRKREDMDQPDISEENSEDGSVTKNLENATKSVTEILDTINISDDDDSRNVDIRREPSRFEPSVEPKQIERSTFKSVRDYFGEDEAVYIMDAKTTGNIGRYLNHSCDPNVFVQNVFVDTHDVRFPWVAFFALQYIKAGQELTWNYSYDVGSIPDCSVPDQVHEKQNADVMQNRDACQCDTLTRVLARVTATSNVTQTALISQKAKRVNRRRVEPFDYLHKEYGFWAQMFDPMVDRCDENSKVIVVEGPIAAGKSKVAAKLAEEFEMAYLPPPNFDEFYIDENGYDLRTLDDRLSPGSQSCDVQKFLTNPHHINVPMFQFHYFQMKYDQYITALLHLLSTGQGIVLNRSIYSDYVFAQAMTNAGYMRPEALKFYHDIVNVAKMLILRPHLIVYLDVPVDAVKLDYLKNIITHSHVLVYDWANEGDITTIVEDIEQLNFDYEKSEKKMADWRFETVSDLRVKRRFYENRFFLHVDYYRNEYSVPELHYTPEQDEERDTILQMVPGCKYEKGFNPELGFKNILWKTPSNFKLKTLRPNAREVGVVVEEMKKLKAAASMKLKVAAAKQLK</sequence>
<dbReference type="InterPro" id="IPR051516">
    <property type="entry name" value="SETDB_methyltransferase"/>
</dbReference>
<dbReference type="GO" id="GO:0046974">
    <property type="term" value="F:histone H3K9 methyltransferase activity"/>
    <property type="evidence" value="ECO:0007669"/>
    <property type="project" value="TreeGrafter"/>
</dbReference>
<dbReference type="SMART" id="SM00391">
    <property type="entry name" value="MBD"/>
    <property type="match status" value="1"/>
</dbReference>
<reference evidence="19 20" key="1">
    <citation type="journal article" date="2019" name="Philos. Trans. R. Soc. Lond., B, Biol. Sci.">
        <title>Ant behaviour and brain gene expression of defending hosts depend on the ecological success of the intruding social parasite.</title>
        <authorList>
            <person name="Kaur R."/>
            <person name="Stoldt M."/>
            <person name="Jongepier E."/>
            <person name="Feldmeyer B."/>
            <person name="Menzel F."/>
            <person name="Bornberg-Bauer E."/>
            <person name="Foitzik S."/>
        </authorList>
    </citation>
    <scope>NUCLEOTIDE SEQUENCE [LARGE SCALE GENOMIC DNA]</scope>
    <source>
        <tissue evidence="19">Whole body</tissue>
    </source>
</reference>
<keyword evidence="5 19" id="KW-0489">Methyltransferase</keyword>
<dbReference type="SUPFAM" id="SSF82199">
    <property type="entry name" value="SET domain"/>
    <property type="match status" value="1"/>
</dbReference>
<keyword evidence="3" id="KW-0158">Chromosome</keyword>
<keyword evidence="11" id="KW-0156">Chromatin regulator</keyword>
<keyword evidence="8" id="KW-0479">Metal-binding</keyword>
<dbReference type="CDD" id="cd01395">
    <property type="entry name" value="HMT_MBD"/>
    <property type="match status" value="1"/>
</dbReference>
<accession>A0A4S2KRD0</accession>
<dbReference type="GO" id="GO:0010629">
    <property type="term" value="P:negative regulation of gene expression"/>
    <property type="evidence" value="ECO:0007669"/>
    <property type="project" value="TreeGrafter"/>
</dbReference>
<evidence type="ECO:0000256" key="4">
    <source>
        <dbReference type="ARBA" id="ARBA00022491"/>
    </source>
</evidence>
<dbReference type="InterPro" id="IPR002999">
    <property type="entry name" value="Tudor"/>
</dbReference>
<dbReference type="PANTHER" id="PTHR46024">
    <property type="entry name" value="HISTONE-LYSINE N-METHYLTRANSFERASE EGGLESS"/>
    <property type="match status" value="1"/>
</dbReference>
<dbReference type="Pfam" id="PF00856">
    <property type="entry name" value="SET"/>
    <property type="match status" value="1"/>
</dbReference>
<dbReference type="Pfam" id="PF01712">
    <property type="entry name" value="dNK"/>
    <property type="match status" value="1"/>
</dbReference>
<feature type="domain" description="MBD" evidence="18">
    <location>
        <begin position="357"/>
        <end position="426"/>
    </location>
</feature>
<dbReference type="CDD" id="cd21181">
    <property type="entry name" value="Tudor_SETDB1_rpt2"/>
    <property type="match status" value="1"/>
</dbReference>
<dbReference type="Gene3D" id="2.170.270.10">
    <property type="entry name" value="SET domain"/>
    <property type="match status" value="1"/>
</dbReference>
<dbReference type="InterPro" id="IPR016177">
    <property type="entry name" value="DNA-bd_dom_sf"/>
</dbReference>
<name>A0A4S2KRD0_9HYME</name>
<evidence type="ECO:0000259" key="16">
    <source>
        <dbReference type="PROSITE" id="PS50280"/>
    </source>
</evidence>
<evidence type="ECO:0000256" key="7">
    <source>
        <dbReference type="ARBA" id="ARBA00022691"/>
    </source>
</evidence>
<feature type="region of interest" description="Disordered" evidence="15">
    <location>
        <begin position="272"/>
        <end position="313"/>
    </location>
</feature>
<dbReference type="InterPro" id="IPR007728">
    <property type="entry name" value="Pre-SET_dom"/>
</dbReference>
<keyword evidence="6 19" id="KW-0808">Transferase</keyword>
<evidence type="ECO:0000259" key="18">
    <source>
        <dbReference type="PROSITE" id="PS50982"/>
    </source>
</evidence>
<dbReference type="Pfam" id="PF05033">
    <property type="entry name" value="Pre-SET"/>
    <property type="match status" value="1"/>
</dbReference>
<dbReference type="InterPro" id="IPR046341">
    <property type="entry name" value="SET_dom_sf"/>
</dbReference>
<feature type="region of interest" description="Disordered" evidence="15">
    <location>
        <begin position="688"/>
        <end position="724"/>
    </location>
</feature>
<dbReference type="GO" id="GO:0005634">
    <property type="term" value="C:nucleus"/>
    <property type="evidence" value="ECO:0007669"/>
    <property type="project" value="UniProtKB-SubCell"/>
</dbReference>
<evidence type="ECO:0000256" key="1">
    <source>
        <dbReference type="ARBA" id="ARBA00004123"/>
    </source>
</evidence>
<dbReference type="InterPro" id="IPR031314">
    <property type="entry name" value="DNK_dom"/>
</dbReference>
<proteinExistence type="predicted"/>
<evidence type="ECO:0000313" key="19">
    <source>
        <dbReference type="EMBL" id="TGZ50488.1"/>
    </source>
</evidence>
<evidence type="ECO:0000259" key="17">
    <source>
        <dbReference type="PROSITE" id="PS50867"/>
    </source>
</evidence>
<dbReference type="AlphaFoldDB" id="A0A4S2KRD0"/>
<feature type="compositionally biased region" description="Polar residues" evidence="15">
    <location>
        <begin position="303"/>
        <end position="313"/>
    </location>
</feature>
<keyword evidence="13" id="KW-0804">Transcription</keyword>
<dbReference type="Pfam" id="PF18359">
    <property type="entry name" value="Tudor_5"/>
    <property type="match status" value="1"/>
</dbReference>
<dbReference type="SUPFAM" id="SSF54171">
    <property type="entry name" value="DNA-binding domain"/>
    <property type="match status" value="1"/>
</dbReference>
<dbReference type="SMART" id="SM00317">
    <property type="entry name" value="SET"/>
    <property type="match status" value="1"/>
</dbReference>
<dbReference type="SUPFAM" id="SSF63748">
    <property type="entry name" value="Tudor/PWWP/MBT"/>
    <property type="match status" value="1"/>
</dbReference>
<dbReference type="CDD" id="cd10517">
    <property type="entry name" value="SET_SETDB1"/>
    <property type="match status" value="1"/>
</dbReference>
<keyword evidence="12" id="KW-0805">Transcription regulation</keyword>
<evidence type="ECO:0000256" key="12">
    <source>
        <dbReference type="ARBA" id="ARBA00023015"/>
    </source>
</evidence>
<organism evidence="19 20">
    <name type="scientific">Temnothorax longispinosus</name>
    <dbReference type="NCBI Taxonomy" id="300112"/>
    <lineage>
        <taxon>Eukaryota</taxon>
        <taxon>Metazoa</taxon>
        <taxon>Ecdysozoa</taxon>
        <taxon>Arthropoda</taxon>
        <taxon>Hexapoda</taxon>
        <taxon>Insecta</taxon>
        <taxon>Pterygota</taxon>
        <taxon>Neoptera</taxon>
        <taxon>Endopterygota</taxon>
        <taxon>Hymenoptera</taxon>
        <taxon>Apocrita</taxon>
        <taxon>Aculeata</taxon>
        <taxon>Formicoidea</taxon>
        <taxon>Formicidae</taxon>
        <taxon>Myrmicinae</taxon>
        <taxon>Temnothorax</taxon>
    </lineage>
</organism>
<feature type="domain" description="Pre-SET" evidence="17">
    <location>
        <begin position="486"/>
        <end position="558"/>
    </location>
</feature>
<keyword evidence="14" id="KW-0539">Nucleus</keyword>
<dbReference type="SMART" id="SM00333">
    <property type="entry name" value="TUDOR"/>
    <property type="match status" value="2"/>
</dbReference>
<keyword evidence="10" id="KW-0862">Zinc</keyword>
<feature type="region of interest" description="Disordered" evidence="15">
    <location>
        <begin position="629"/>
        <end position="674"/>
    </location>
</feature>
<dbReference type="InterPro" id="IPR047232">
    <property type="entry name" value="SETDB1/2-like_MBD"/>
</dbReference>